<reference evidence="2" key="1">
    <citation type="journal article" date="2022" name="bioRxiv">
        <title>Sequencing and chromosome-scale assembly of the giantPleurodeles waltlgenome.</title>
        <authorList>
            <person name="Brown T."/>
            <person name="Elewa A."/>
            <person name="Iarovenko S."/>
            <person name="Subramanian E."/>
            <person name="Araus A.J."/>
            <person name="Petzold A."/>
            <person name="Susuki M."/>
            <person name="Suzuki K.-i.T."/>
            <person name="Hayashi T."/>
            <person name="Toyoda A."/>
            <person name="Oliveira C."/>
            <person name="Osipova E."/>
            <person name="Leigh N.D."/>
            <person name="Simon A."/>
            <person name="Yun M.H."/>
        </authorList>
    </citation>
    <scope>NUCLEOTIDE SEQUENCE</scope>
    <source>
        <strain evidence="2">20211129_DDA</strain>
        <tissue evidence="2">Liver</tissue>
    </source>
</reference>
<feature type="transmembrane region" description="Helical" evidence="1">
    <location>
        <begin position="34"/>
        <end position="54"/>
    </location>
</feature>
<evidence type="ECO:0000313" key="3">
    <source>
        <dbReference type="Proteomes" id="UP001066276"/>
    </source>
</evidence>
<gene>
    <name evidence="2" type="ORF">NDU88_003483</name>
</gene>
<sequence length="152" mass="17075">MTWACRFRNACWAKVHTAVADLAAAPTGARWSTVYWACSCDLSTHFIGLALLLAKRQITRRRKSPRAPLVNSWQGDVIHCGTAKSVALQMKEYCGPRMRPIALTWDTLIELFKSQTADEQGPGDTKWGPADVTFEHHHPTFPYDCLLMVETV</sequence>
<dbReference type="AlphaFoldDB" id="A0AAV7UZ12"/>
<accession>A0AAV7UZ12</accession>
<keyword evidence="1" id="KW-0472">Membrane</keyword>
<organism evidence="2 3">
    <name type="scientific">Pleurodeles waltl</name>
    <name type="common">Iberian ribbed newt</name>
    <dbReference type="NCBI Taxonomy" id="8319"/>
    <lineage>
        <taxon>Eukaryota</taxon>
        <taxon>Metazoa</taxon>
        <taxon>Chordata</taxon>
        <taxon>Craniata</taxon>
        <taxon>Vertebrata</taxon>
        <taxon>Euteleostomi</taxon>
        <taxon>Amphibia</taxon>
        <taxon>Batrachia</taxon>
        <taxon>Caudata</taxon>
        <taxon>Salamandroidea</taxon>
        <taxon>Salamandridae</taxon>
        <taxon>Pleurodelinae</taxon>
        <taxon>Pleurodeles</taxon>
    </lineage>
</organism>
<comment type="caution">
    <text evidence="2">The sequence shown here is derived from an EMBL/GenBank/DDBJ whole genome shotgun (WGS) entry which is preliminary data.</text>
</comment>
<keyword evidence="1" id="KW-1133">Transmembrane helix</keyword>
<dbReference type="Proteomes" id="UP001066276">
    <property type="component" value="Chromosome 2_2"/>
</dbReference>
<dbReference type="EMBL" id="JANPWB010000004">
    <property type="protein sequence ID" value="KAJ1194188.1"/>
    <property type="molecule type" value="Genomic_DNA"/>
</dbReference>
<protein>
    <submittedName>
        <fullName evidence="2">Uncharacterized protein</fullName>
    </submittedName>
</protein>
<keyword evidence="1" id="KW-0812">Transmembrane</keyword>
<keyword evidence="3" id="KW-1185">Reference proteome</keyword>
<proteinExistence type="predicted"/>
<evidence type="ECO:0000256" key="1">
    <source>
        <dbReference type="SAM" id="Phobius"/>
    </source>
</evidence>
<evidence type="ECO:0000313" key="2">
    <source>
        <dbReference type="EMBL" id="KAJ1194188.1"/>
    </source>
</evidence>
<name>A0AAV7UZ12_PLEWA</name>